<evidence type="ECO:0000256" key="1">
    <source>
        <dbReference type="SAM" id="Phobius"/>
    </source>
</evidence>
<dbReference type="Proteomes" id="UP000008367">
    <property type="component" value="Unassembled WGS sequence"/>
</dbReference>
<organism evidence="2 3">
    <name type="scientific">Vibrio harveyi</name>
    <name type="common">Beneckea harveyi</name>
    <dbReference type="NCBI Taxonomy" id="669"/>
    <lineage>
        <taxon>Bacteria</taxon>
        <taxon>Pseudomonadati</taxon>
        <taxon>Pseudomonadota</taxon>
        <taxon>Gammaproteobacteria</taxon>
        <taxon>Vibrionales</taxon>
        <taxon>Vibrionaceae</taxon>
        <taxon>Vibrio</taxon>
    </lineage>
</organism>
<evidence type="ECO:0000313" key="3">
    <source>
        <dbReference type="Proteomes" id="UP000008367"/>
    </source>
</evidence>
<keyword evidence="1" id="KW-0472">Membrane</keyword>
<name>A0A454D5C4_VIBHA</name>
<gene>
    <name evidence="2" type="ORF">VCHENC02_0684A</name>
</gene>
<proteinExistence type="predicted"/>
<protein>
    <submittedName>
        <fullName evidence="2">Putative membrane protein</fullName>
    </submittedName>
</protein>
<keyword evidence="1" id="KW-0812">Transmembrane</keyword>
<accession>A0A454D5C4</accession>
<comment type="caution">
    <text evidence="2">The sequence shown here is derived from an EMBL/GenBank/DDBJ whole genome shotgun (WGS) entry which is preliminary data.</text>
</comment>
<feature type="non-terminal residue" evidence="2">
    <location>
        <position position="37"/>
    </location>
</feature>
<evidence type="ECO:0000313" key="2">
    <source>
        <dbReference type="EMBL" id="EKM33927.1"/>
    </source>
</evidence>
<dbReference type="AlphaFoldDB" id="A0A454D5C4"/>
<feature type="transmembrane region" description="Helical" evidence="1">
    <location>
        <begin position="15"/>
        <end position="34"/>
    </location>
</feature>
<reference evidence="2 3" key="1">
    <citation type="submission" date="2012-10" db="EMBL/GenBank/DDBJ databases">
        <title>Genome sequence of Vibrio Cholerae HENC-02.</title>
        <authorList>
            <person name="Eppinger M."/>
            <person name="Hasan N.A."/>
            <person name="Sengamalay N."/>
            <person name="Hine E."/>
            <person name="Su Q."/>
            <person name="Daugherty S.C."/>
            <person name="Young S."/>
            <person name="Sadzewicz L."/>
            <person name="Tallon L."/>
            <person name="Cebula T.A."/>
            <person name="Ravel J."/>
            <person name="Colwell R.R."/>
        </authorList>
    </citation>
    <scope>NUCLEOTIDE SEQUENCE [LARGE SCALE GENOMIC DNA]</scope>
    <source>
        <strain evidence="2 3">HENC-02</strain>
    </source>
</reference>
<keyword evidence="1" id="KW-1133">Transmembrane helix</keyword>
<dbReference type="STRING" id="669.AL538_21835"/>
<sequence>MSDEKTKQEVTVVDIKMPFMSMVIFMVKFAIASIPAM</sequence>
<dbReference type="EMBL" id="AJSR01000054">
    <property type="protein sequence ID" value="EKM33927.1"/>
    <property type="molecule type" value="Genomic_DNA"/>
</dbReference>